<comment type="caution">
    <text evidence="1">The sequence shown here is derived from an EMBL/GenBank/DDBJ whole genome shotgun (WGS) entry which is preliminary data.</text>
</comment>
<dbReference type="Proteomes" id="UP000249557">
    <property type="component" value="Unassembled WGS sequence"/>
</dbReference>
<dbReference type="AlphaFoldDB" id="A0A2W4ZXW2"/>
<evidence type="ECO:0000313" key="1">
    <source>
        <dbReference type="EMBL" id="PZO87163.1"/>
    </source>
</evidence>
<reference evidence="1 2" key="1">
    <citation type="submission" date="2017-08" db="EMBL/GenBank/DDBJ databases">
        <title>Infants hospitalized years apart are colonized by the same room-sourced microbial strains.</title>
        <authorList>
            <person name="Brooks B."/>
            <person name="Olm M.R."/>
            <person name="Firek B.A."/>
            <person name="Baker R."/>
            <person name="Thomas B.C."/>
            <person name="Morowitz M.J."/>
            <person name="Banfield J.F."/>
        </authorList>
    </citation>
    <scope>NUCLEOTIDE SEQUENCE [LARGE SCALE GENOMIC DNA]</scope>
    <source>
        <strain evidence="1">S2_018_000_R2_104</strain>
    </source>
</reference>
<dbReference type="EMBL" id="QFNK01000070">
    <property type="protein sequence ID" value="PZO87163.1"/>
    <property type="molecule type" value="Genomic_DNA"/>
</dbReference>
<organism evidence="1 2">
    <name type="scientific">Micavibrio aeruginosavorus</name>
    <dbReference type="NCBI Taxonomy" id="349221"/>
    <lineage>
        <taxon>Bacteria</taxon>
        <taxon>Pseudomonadati</taxon>
        <taxon>Bdellovibrionota</taxon>
        <taxon>Bdellovibrionia</taxon>
        <taxon>Bdellovibrionales</taxon>
        <taxon>Pseudobdellovibrionaceae</taxon>
        <taxon>Micavibrio</taxon>
    </lineage>
</organism>
<protein>
    <submittedName>
        <fullName evidence="1">Uncharacterized protein</fullName>
    </submittedName>
</protein>
<gene>
    <name evidence="1" type="ORF">DI626_04630</name>
</gene>
<accession>A0A2W4ZXW2</accession>
<evidence type="ECO:0000313" key="2">
    <source>
        <dbReference type="Proteomes" id="UP000249557"/>
    </source>
</evidence>
<name>A0A2W4ZXW2_9BACT</name>
<proteinExistence type="predicted"/>
<sequence>MIHYLIASSLIILSLVLGIGNYALAQPTKLGEITAAPICAFLVNESGRTVSGSISTDRQMTNSGDMASFKENFSLKDGDKKEICSTGPFFEGQRLELTFGSLIPLFSCRTRIDTDIIIRSIEENGVNNLWASCS</sequence>